<keyword evidence="2" id="KW-0472">Membrane</keyword>
<evidence type="ECO:0000313" key="5">
    <source>
        <dbReference type="Proteomes" id="UP000664132"/>
    </source>
</evidence>
<feature type="region of interest" description="Disordered" evidence="1">
    <location>
        <begin position="235"/>
        <end position="255"/>
    </location>
</feature>
<dbReference type="InterPro" id="IPR029058">
    <property type="entry name" value="AB_hydrolase_fold"/>
</dbReference>
<dbReference type="GO" id="GO:0046464">
    <property type="term" value="P:acylglycerol catabolic process"/>
    <property type="evidence" value="ECO:0007669"/>
    <property type="project" value="TreeGrafter"/>
</dbReference>
<evidence type="ECO:0000256" key="1">
    <source>
        <dbReference type="SAM" id="MobiDB-lite"/>
    </source>
</evidence>
<dbReference type="PRINTS" id="PR00111">
    <property type="entry name" value="ABHYDROLASE"/>
</dbReference>
<reference evidence="4" key="1">
    <citation type="submission" date="2021-02" db="EMBL/GenBank/DDBJ databases">
        <title>Genome sequence Cadophora malorum strain M34.</title>
        <authorList>
            <person name="Stefanovic E."/>
            <person name="Vu D."/>
            <person name="Scully C."/>
            <person name="Dijksterhuis J."/>
            <person name="Roader J."/>
            <person name="Houbraken J."/>
        </authorList>
    </citation>
    <scope>NUCLEOTIDE SEQUENCE</scope>
    <source>
        <strain evidence="4">M34</strain>
    </source>
</reference>
<dbReference type="Proteomes" id="UP000664132">
    <property type="component" value="Unassembled WGS sequence"/>
</dbReference>
<organism evidence="4 5">
    <name type="scientific">Cadophora malorum</name>
    <dbReference type="NCBI Taxonomy" id="108018"/>
    <lineage>
        <taxon>Eukaryota</taxon>
        <taxon>Fungi</taxon>
        <taxon>Dikarya</taxon>
        <taxon>Ascomycota</taxon>
        <taxon>Pezizomycotina</taxon>
        <taxon>Leotiomycetes</taxon>
        <taxon>Helotiales</taxon>
        <taxon>Ploettnerulaceae</taxon>
        <taxon>Cadophora</taxon>
    </lineage>
</organism>
<accession>A0A8H7WL04</accession>
<sequence length="378" mass="41631">MIPRIPLHPNLGKVGVVIASSLATTLALYSIFKIHRPRQQTINSPRESQLRSLSNEERDALPYPPDVLPGGRDVTSPYGTSRVYEWGPEEGRKVLFVHGISTPCIALSNIAHGLVAKGCRVLLFDLFGRGYSDSVDLPHDVRLYSTQILLAITSSPIPWTPGGFSLIGYSLGGGIAAEFAVAFPGMVKDLVLLAPGGLFRSEHFGWQTRLMYSGFIPDAFIEWIVRGRLGGRPAERPVMKMGSEENPSLGDEAKGNRDPNFDNAVVIQSRPQFTVADVVGWQLEEHEGFVRSFVSSMMWGPIEGPRPWWNVLGGKEEKLLVIVGEKDAIVLVEELRVAVEEALGAGRVDYRVLEGEGHEFPMTASDKVIRELSEFWGL</sequence>
<name>A0A8H7WL04_9HELO</name>
<dbReference type="Pfam" id="PF12697">
    <property type="entry name" value="Abhydrolase_6"/>
    <property type="match status" value="1"/>
</dbReference>
<comment type="caution">
    <text evidence="4">The sequence shown here is derived from an EMBL/GenBank/DDBJ whole genome shotgun (WGS) entry which is preliminary data.</text>
</comment>
<keyword evidence="2" id="KW-0812">Transmembrane</keyword>
<feature type="domain" description="AB hydrolase-1" evidence="3">
    <location>
        <begin position="94"/>
        <end position="369"/>
    </location>
</feature>
<dbReference type="Gene3D" id="3.40.50.1820">
    <property type="entry name" value="alpha/beta hydrolase"/>
    <property type="match status" value="1"/>
</dbReference>
<evidence type="ECO:0000259" key="3">
    <source>
        <dbReference type="Pfam" id="PF12697"/>
    </source>
</evidence>
<dbReference type="InterPro" id="IPR050266">
    <property type="entry name" value="AB_hydrolase_sf"/>
</dbReference>
<feature type="transmembrane region" description="Helical" evidence="2">
    <location>
        <begin position="12"/>
        <end position="32"/>
    </location>
</feature>
<dbReference type="InterPro" id="IPR000073">
    <property type="entry name" value="AB_hydrolase_1"/>
</dbReference>
<dbReference type="SUPFAM" id="SSF53474">
    <property type="entry name" value="alpha/beta-Hydrolases"/>
    <property type="match status" value="1"/>
</dbReference>
<dbReference type="GO" id="GO:0016020">
    <property type="term" value="C:membrane"/>
    <property type="evidence" value="ECO:0007669"/>
    <property type="project" value="TreeGrafter"/>
</dbReference>
<dbReference type="PANTHER" id="PTHR43798">
    <property type="entry name" value="MONOACYLGLYCEROL LIPASE"/>
    <property type="match status" value="1"/>
</dbReference>
<dbReference type="OrthoDB" id="408373at2759"/>
<dbReference type="PANTHER" id="PTHR43798:SF33">
    <property type="entry name" value="HYDROLASE, PUTATIVE (AFU_ORTHOLOGUE AFUA_2G14860)-RELATED"/>
    <property type="match status" value="1"/>
</dbReference>
<keyword evidence="5" id="KW-1185">Reference proteome</keyword>
<dbReference type="EMBL" id="JAFJYH010000001">
    <property type="protein sequence ID" value="KAG4426709.1"/>
    <property type="molecule type" value="Genomic_DNA"/>
</dbReference>
<proteinExistence type="predicted"/>
<dbReference type="GO" id="GO:0047372">
    <property type="term" value="F:monoacylglycerol lipase activity"/>
    <property type="evidence" value="ECO:0007669"/>
    <property type="project" value="TreeGrafter"/>
</dbReference>
<gene>
    <name evidence="4" type="ORF">IFR04_000140</name>
</gene>
<protein>
    <recommendedName>
        <fullName evidence="3">AB hydrolase-1 domain-containing protein</fullName>
    </recommendedName>
</protein>
<dbReference type="AlphaFoldDB" id="A0A8H7WL04"/>
<evidence type="ECO:0000313" key="4">
    <source>
        <dbReference type="EMBL" id="KAG4426709.1"/>
    </source>
</evidence>
<evidence type="ECO:0000256" key="2">
    <source>
        <dbReference type="SAM" id="Phobius"/>
    </source>
</evidence>
<keyword evidence="2" id="KW-1133">Transmembrane helix</keyword>